<gene>
    <name evidence="2" type="ORF">SAMN04487893_11130</name>
</gene>
<protein>
    <recommendedName>
        <fullName evidence="4">CarboxypepD_reg-like domain-containing protein</fullName>
    </recommendedName>
</protein>
<evidence type="ECO:0000313" key="3">
    <source>
        <dbReference type="Proteomes" id="UP000243887"/>
    </source>
</evidence>
<dbReference type="SUPFAM" id="SSF49464">
    <property type="entry name" value="Carboxypeptidase regulatory domain-like"/>
    <property type="match status" value="1"/>
</dbReference>
<dbReference type="OrthoDB" id="9758472at2"/>
<name>A0A1I3SP17_9FLAO</name>
<evidence type="ECO:0000256" key="1">
    <source>
        <dbReference type="SAM" id="SignalP"/>
    </source>
</evidence>
<organism evidence="2 3">
    <name type="scientific">Myroides guanonis</name>
    <dbReference type="NCBI Taxonomy" id="1150112"/>
    <lineage>
        <taxon>Bacteria</taxon>
        <taxon>Pseudomonadati</taxon>
        <taxon>Bacteroidota</taxon>
        <taxon>Flavobacteriia</taxon>
        <taxon>Flavobacteriales</taxon>
        <taxon>Flavobacteriaceae</taxon>
        <taxon>Myroides</taxon>
    </lineage>
</organism>
<keyword evidence="1" id="KW-0732">Signal</keyword>
<dbReference type="InterPro" id="IPR008969">
    <property type="entry name" value="CarboxyPept-like_regulatory"/>
</dbReference>
<dbReference type="STRING" id="1150112.SAMN04487893_11130"/>
<dbReference type="AlphaFoldDB" id="A0A1I3SP17"/>
<dbReference type="Gene3D" id="2.60.40.1120">
    <property type="entry name" value="Carboxypeptidase-like, regulatory domain"/>
    <property type="match status" value="1"/>
</dbReference>
<proteinExistence type="predicted"/>
<evidence type="ECO:0000313" key="2">
    <source>
        <dbReference type="EMBL" id="SFJ60485.1"/>
    </source>
</evidence>
<accession>A0A1I3SP17</accession>
<dbReference type="RefSeq" id="WP_090679704.1">
    <property type="nucleotide sequence ID" value="NZ_FORU01000011.1"/>
</dbReference>
<dbReference type="Proteomes" id="UP000243887">
    <property type="component" value="Unassembled WGS sequence"/>
</dbReference>
<evidence type="ECO:0008006" key="4">
    <source>
        <dbReference type="Google" id="ProtNLM"/>
    </source>
</evidence>
<dbReference type="EMBL" id="FORU01000011">
    <property type="protein sequence ID" value="SFJ60485.1"/>
    <property type="molecule type" value="Genomic_DNA"/>
</dbReference>
<keyword evidence="3" id="KW-1185">Reference proteome</keyword>
<feature type="signal peptide" evidence="1">
    <location>
        <begin position="1"/>
        <end position="27"/>
    </location>
</feature>
<reference evidence="3" key="1">
    <citation type="submission" date="2016-10" db="EMBL/GenBank/DDBJ databases">
        <authorList>
            <person name="Varghese N."/>
            <person name="Submissions S."/>
        </authorList>
    </citation>
    <scope>NUCLEOTIDE SEQUENCE [LARGE SCALE GENOMIC DNA]</scope>
    <source>
        <strain evidence="3">DSM 26542</strain>
    </source>
</reference>
<sequence>MKQFKAFLKIALSLYILLLAGSPIIHAQEITIKGKVSVEGKNKPPVGVITIYEVGEADYYFILDGEKIITSNHHTFVEKDGSYEFNIKKGSSIALKGSGARYYPIKKTESLKTSQTKDFVLKEISDVVLANKVLRKNNPLDQSNAEEKKFDIHKKVKLSGTITDSSNRPLKDAFVQQPLVACEDPWTTSSVVTNNDGKFNFNVQKGSRILFLKTGYQYQSYEISSDTIVNIKLKLENPF</sequence>
<feature type="chain" id="PRO_5017482939" description="CarboxypepD_reg-like domain-containing protein" evidence="1">
    <location>
        <begin position="28"/>
        <end position="239"/>
    </location>
</feature>